<name>A0A9D4S520_DREPO</name>
<reference evidence="1" key="1">
    <citation type="journal article" date="2019" name="bioRxiv">
        <title>The Genome of the Zebra Mussel, Dreissena polymorpha: A Resource for Invasive Species Research.</title>
        <authorList>
            <person name="McCartney M.A."/>
            <person name="Auch B."/>
            <person name="Kono T."/>
            <person name="Mallez S."/>
            <person name="Zhang Y."/>
            <person name="Obille A."/>
            <person name="Becker A."/>
            <person name="Abrahante J.E."/>
            <person name="Garbe J."/>
            <person name="Badalamenti J.P."/>
            <person name="Herman A."/>
            <person name="Mangelson H."/>
            <person name="Liachko I."/>
            <person name="Sullivan S."/>
            <person name="Sone E.D."/>
            <person name="Koren S."/>
            <person name="Silverstein K.A.T."/>
            <person name="Beckman K.B."/>
            <person name="Gohl D.M."/>
        </authorList>
    </citation>
    <scope>NUCLEOTIDE SEQUENCE</scope>
    <source>
        <strain evidence="1">Duluth1</strain>
        <tissue evidence="1">Whole animal</tissue>
    </source>
</reference>
<reference evidence="1" key="2">
    <citation type="submission" date="2020-11" db="EMBL/GenBank/DDBJ databases">
        <authorList>
            <person name="McCartney M.A."/>
            <person name="Auch B."/>
            <person name="Kono T."/>
            <person name="Mallez S."/>
            <person name="Becker A."/>
            <person name="Gohl D.M."/>
            <person name="Silverstein K.A.T."/>
            <person name="Koren S."/>
            <person name="Bechman K.B."/>
            <person name="Herman A."/>
            <person name="Abrahante J.E."/>
            <person name="Garbe J."/>
        </authorList>
    </citation>
    <scope>NUCLEOTIDE SEQUENCE</scope>
    <source>
        <strain evidence="1">Duluth1</strain>
        <tissue evidence="1">Whole animal</tissue>
    </source>
</reference>
<organism evidence="1 2">
    <name type="scientific">Dreissena polymorpha</name>
    <name type="common">Zebra mussel</name>
    <name type="synonym">Mytilus polymorpha</name>
    <dbReference type="NCBI Taxonomy" id="45954"/>
    <lineage>
        <taxon>Eukaryota</taxon>
        <taxon>Metazoa</taxon>
        <taxon>Spiralia</taxon>
        <taxon>Lophotrochozoa</taxon>
        <taxon>Mollusca</taxon>
        <taxon>Bivalvia</taxon>
        <taxon>Autobranchia</taxon>
        <taxon>Heteroconchia</taxon>
        <taxon>Euheterodonta</taxon>
        <taxon>Imparidentia</taxon>
        <taxon>Neoheterodontei</taxon>
        <taxon>Myida</taxon>
        <taxon>Dreissenoidea</taxon>
        <taxon>Dreissenidae</taxon>
        <taxon>Dreissena</taxon>
    </lineage>
</organism>
<dbReference type="EMBL" id="JAIWYP010000001">
    <property type="protein sequence ID" value="KAH3891931.1"/>
    <property type="molecule type" value="Genomic_DNA"/>
</dbReference>
<accession>A0A9D4S520</accession>
<evidence type="ECO:0000313" key="1">
    <source>
        <dbReference type="EMBL" id="KAH3891931.1"/>
    </source>
</evidence>
<comment type="caution">
    <text evidence="1">The sequence shown here is derived from an EMBL/GenBank/DDBJ whole genome shotgun (WGS) entry which is preliminary data.</text>
</comment>
<protein>
    <submittedName>
        <fullName evidence="1">Uncharacterized protein</fullName>
    </submittedName>
</protein>
<sequence length="152" mass="16683">AQGQRSRVSDAIHGAHSVLFSDPVMDNSVCAPSAGEAGNGTERCIISQPTHQLCNKSFIDVADRRRSLNACLPESSRGWQEILVSAMTHCTKTVFRCGLTAQQRITAAVAAKVAHILLMALQRVVALIHMPQKCMMVYTRSWTDTVARFEDK</sequence>
<feature type="non-terminal residue" evidence="1">
    <location>
        <position position="152"/>
    </location>
</feature>
<keyword evidence="2" id="KW-1185">Reference proteome</keyword>
<proteinExistence type="predicted"/>
<dbReference type="AlphaFoldDB" id="A0A9D4S520"/>
<evidence type="ECO:0000313" key="2">
    <source>
        <dbReference type="Proteomes" id="UP000828390"/>
    </source>
</evidence>
<gene>
    <name evidence="1" type="ORF">DPMN_016041</name>
</gene>
<dbReference type="Proteomes" id="UP000828390">
    <property type="component" value="Unassembled WGS sequence"/>
</dbReference>